<dbReference type="FunFam" id="1.10.490.10:FF:000003">
    <property type="entry name" value="Flavohemoprotein"/>
    <property type="match status" value="1"/>
</dbReference>
<dbReference type="Gene3D" id="2.40.30.10">
    <property type="entry name" value="Translation factors"/>
    <property type="match status" value="1"/>
</dbReference>
<dbReference type="RefSeq" id="WP_163495267.1">
    <property type="nucleotide sequence ID" value="NZ_CP048711.1"/>
</dbReference>
<dbReference type="EMBL" id="CP048711">
    <property type="protein sequence ID" value="QIB65826.1"/>
    <property type="molecule type" value="Genomic_DNA"/>
</dbReference>
<dbReference type="PROSITE" id="PS01033">
    <property type="entry name" value="GLOBIN"/>
    <property type="match status" value="1"/>
</dbReference>
<evidence type="ECO:0000256" key="13">
    <source>
        <dbReference type="ARBA" id="ARBA00022857"/>
    </source>
</evidence>
<organism evidence="26 27">
    <name type="scientific">Kineobactrum salinum</name>
    <dbReference type="NCBI Taxonomy" id="2708301"/>
    <lineage>
        <taxon>Bacteria</taxon>
        <taxon>Pseudomonadati</taxon>
        <taxon>Pseudomonadota</taxon>
        <taxon>Gammaproteobacteria</taxon>
        <taxon>Cellvibrionales</taxon>
        <taxon>Halieaceae</taxon>
        <taxon>Kineobactrum</taxon>
    </lineage>
</organism>
<evidence type="ECO:0000256" key="11">
    <source>
        <dbReference type="ARBA" id="ARBA00022723"/>
    </source>
</evidence>
<evidence type="ECO:0000256" key="17">
    <source>
        <dbReference type="ARBA" id="ARBA00025094"/>
    </source>
</evidence>
<dbReference type="SUPFAM" id="SSF63380">
    <property type="entry name" value="Riboflavin synthase domain-like"/>
    <property type="match status" value="1"/>
</dbReference>
<comment type="catalytic activity">
    <reaction evidence="22">
        <text>2 nitric oxide + NADPH + 2 O2 = 2 nitrate + NADP(+) + H(+)</text>
        <dbReference type="Rhea" id="RHEA:19465"/>
        <dbReference type="ChEBI" id="CHEBI:15378"/>
        <dbReference type="ChEBI" id="CHEBI:15379"/>
        <dbReference type="ChEBI" id="CHEBI:16480"/>
        <dbReference type="ChEBI" id="CHEBI:17632"/>
        <dbReference type="ChEBI" id="CHEBI:57783"/>
        <dbReference type="ChEBI" id="CHEBI:58349"/>
        <dbReference type="EC" id="1.14.12.17"/>
    </reaction>
</comment>
<keyword evidence="11" id="KW-0479">Metal-binding</keyword>
<dbReference type="PRINTS" id="PR00409">
    <property type="entry name" value="PHDIOXRDTASE"/>
</dbReference>
<evidence type="ECO:0000256" key="1">
    <source>
        <dbReference type="ARBA" id="ARBA00001970"/>
    </source>
</evidence>
<evidence type="ECO:0000256" key="6">
    <source>
        <dbReference type="ARBA" id="ARBA00014637"/>
    </source>
</evidence>
<dbReference type="GO" id="GO:0046210">
    <property type="term" value="P:nitric oxide catabolic process"/>
    <property type="evidence" value="ECO:0007669"/>
    <property type="project" value="TreeGrafter"/>
</dbReference>
<evidence type="ECO:0000256" key="23">
    <source>
        <dbReference type="RuleBase" id="RU000356"/>
    </source>
</evidence>
<gene>
    <name evidence="26" type="primary">hmpA</name>
    <name evidence="26" type="ORF">G3T16_10740</name>
</gene>
<dbReference type="Pfam" id="PF00970">
    <property type="entry name" value="FAD_binding_6"/>
    <property type="match status" value="1"/>
</dbReference>
<dbReference type="FunFam" id="2.40.30.10:FF:000034">
    <property type="entry name" value="Flavohemoprotein"/>
    <property type="match status" value="1"/>
</dbReference>
<comment type="catalytic activity">
    <reaction evidence="21">
        <text>2 nitric oxide + NADH + 2 O2 = 2 nitrate + NAD(+) + H(+)</text>
        <dbReference type="Rhea" id="RHEA:19469"/>
        <dbReference type="ChEBI" id="CHEBI:15378"/>
        <dbReference type="ChEBI" id="CHEBI:15379"/>
        <dbReference type="ChEBI" id="CHEBI:16480"/>
        <dbReference type="ChEBI" id="CHEBI:17632"/>
        <dbReference type="ChEBI" id="CHEBI:57540"/>
        <dbReference type="ChEBI" id="CHEBI:57945"/>
        <dbReference type="EC" id="1.14.12.17"/>
    </reaction>
</comment>
<protein>
    <recommendedName>
        <fullName evidence="6">Flavohemoprotein</fullName>
        <ecNumber evidence="5">1.14.12.17</ecNumber>
    </recommendedName>
    <alternativeName>
        <fullName evidence="19">Flavohemoglobin</fullName>
    </alternativeName>
    <alternativeName>
        <fullName evidence="18">Hemoglobin-like protein</fullName>
    </alternativeName>
    <alternativeName>
        <fullName evidence="20">Nitric oxide dioxygenase</fullName>
    </alternativeName>
</protein>
<evidence type="ECO:0000256" key="20">
    <source>
        <dbReference type="ARBA" id="ARBA00033187"/>
    </source>
</evidence>
<dbReference type="Gene3D" id="1.10.490.10">
    <property type="entry name" value="Globins"/>
    <property type="match status" value="1"/>
</dbReference>
<dbReference type="InterPro" id="IPR039261">
    <property type="entry name" value="FNR_nucleotide-bd"/>
</dbReference>
<dbReference type="PROSITE" id="PS51384">
    <property type="entry name" value="FAD_FR"/>
    <property type="match status" value="1"/>
</dbReference>
<evidence type="ECO:0000256" key="3">
    <source>
        <dbReference type="ARBA" id="ARBA00006401"/>
    </source>
</evidence>
<proteinExistence type="inferred from homology"/>
<dbReference type="KEGG" id="kim:G3T16_10740"/>
<dbReference type="PANTHER" id="PTHR43396">
    <property type="entry name" value="FLAVOHEMOPROTEIN"/>
    <property type="match status" value="1"/>
</dbReference>
<dbReference type="NCBIfam" id="NF009805">
    <property type="entry name" value="PRK13289.1"/>
    <property type="match status" value="1"/>
</dbReference>
<dbReference type="GO" id="GO:0019825">
    <property type="term" value="F:oxygen binding"/>
    <property type="evidence" value="ECO:0007669"/>
    <property type="project" value="InterPro"/>
</dbReference>
<dbReference type="EC" id="1.14.12.17" evidence="5"/>
<comment type="cofactor">
    <cofactor evidence="2">
        <name>FAD</name>
        <dbReference type="ChEBI" id="CHEBI:57692"/>
    </cofactor>
</comment>
<evidence type="ECO:0000256" key="18">
    <source>
        <dbReference type="ARBA" id="ARBA00030024"/>
    </source>
</evidence>
<comment type="cofactor">
    <cofactor evidence="1">
        <name>heme b</name>
        <dbReference type="ChEBI" id="CHEBI:60344"/>
    </cofactor>
</comment>
<dbReference type="GO" id="GO:0005344">
    <property type="term" value="F:oxygen carrier activity"/>
    <property type="evidence" value="ECO:0007669"/>
    <property type="project" value="UniProtKB-KW"/>
</dbReference>
<evidence type="ECO:0000256" key="7">
    <source>
        <dbReference type="ARBA" id="ARBA00022575"/>
    </source>
</evidence>
<dbReference type="InterPro" id="IPR017927">
    <property type="entry name" value="FAD-bd_FR_type"/>
</dbReference>
<accession>A0A6C0U1D6</accession>
<dbReference type="Pfam" id="PF00042">
    <property type="entry name" value="Globin"/>
    <property type="match status" value="1"/>
</dbReference>
<evidence type="ECO:0000256" key="10">
    <source>
        <dbReference type="ARBA" id="ARBA00022630"/>
    </source>
</evidence>
<keyword evidence="16" id="KW-0520">NAD</keyword>
<comment type="function">
    <text evidence="17">Is involved in NO detoxification in an aerobic process, termed nitric oxide dioxygenase (NOD) reaction that utilizes O(2) and NAD(P)H to convert NO to nitrate, which protects the bacterium from various noxious nitrogen compounds. Therefore, plays a central role in the inducible response to nitrosative stress.</text>
</comment>
<evidence type="ECO:0000256" key="9">
    <source>
        <dbReference type="ARBA" id="ARBA00022621"/>
    </source>
</evidence>
<keyword evidence="27" id="KW-1185">Reference proteome</keyword>
<dbReference type="InterPro" id="IPR000971">
    <property type="entry name" value="Globin"/>
</dbReference>
<dbReference type="GO" id="GO:0071500">
    <property type="term" value="P:cellular response to nitrosative stress"/>
    <property type="evidence" value="ECO:0007669"/>
    <property type="project" value="TreeGrafter"/>
</dbReference>
<dbReference type="InterPro" id="IPR001433">
    <property type="entry name" value="OxRdtase_FAD/NAD-bd"/>
</dbReference>
<evidence type="ECO:0000259" key="24">
    <source>
        <dbReference type="PROSITE" id="PS01033"/>
    </source>
</evidence>
<evidence type="ECO:0000256" key="22">
    <source>
        <dbReference type="ARBA" id="ARBA00049433"/>
    </source>
</evidence>
<dbReference type="InterPro" id="IPR008333">
    <property type="entry name" value="Cbr1-like_FAD-bd_dom"/>
</dbReference>
<keyword evidence="8 23" id="KW-0349">Heme</keyword>
<dbReference type="GO" id="GO:0020037">
    <property type="term" value="F:heme binding"/>
    <property type="evidence" value="ECO:0007669"/>
    <property type="project" value="InterPro"/>
</dbReference>
<evidence type="ECO:0000313" key="26">
    <source>
        <dbReference type="EMBL" id="QIB65826.1"/>
    </source>
</evidence>
<dbReference type="Proteomes" id="UP000477680">
    <property type="component" value="Chromosome"/>
</dbReference>
<reference evidence="26 27" key="1">
    <citation type="submission" date="2020-02" db="EMBL/GenBank/DDBJ databases">
        <title>Genome sequencing for Kineobactrum sp. M2.</title>
        <authorList>
            <person name="Park S.-J."/>
        </authorList>
    </citation>
    <scope>NUCLEOTIDE SEQUENCE [LARGE SCALE GENOMIC DNA]</scope>
    <source>
        <strain evidence="26 27">M2</strain>
    </source>
</reference>
<sequence length="400" mass="44414">MLSQQTRAIIAATLPAVKANAEEITGVFYPLMFERYPEVRDYFNLAHQAQGSQRRALANAVVAYASNLDRLELLGDAVNLIVHKHASLNIQPEHYPLVGECLLAAVREVLGAAATDEVLAAWGEAYQQLADILIAAEEQLYREHQQQPGGWRGEREFVLARRERESAAITSFYLQPADGGPLPPFQPGQYISLILELDGQTVRRNYSLSDVPGQLCYRISVKREPGGQVSAYLHDHLQVGDRLRLTPPCGNFVLNEAGRPLVLLSGGVGITPTISMLQPTLDSGREVYFLHGALNSEVQAFRSLLETLDQQYPNLHLSYCYSDPLPQDRDHPQGLFDSERLAALLPGSRDLDVYFLGPPPFMQLCYRSLRTLGIPDDNLRYEFFGPLQALQSDTASNEAA</sequence>
<dbReference type="AlphaFoldDB" id="A0A6C0U1D6"/>
<dbReference type="Pfam" id="PF00175">
    <property type="entry name" value="NAD_binding_1"/>
    <property type="match status" value="1"/>
</dbReference>
<keyword evidence="13" id="KW-0521">NADP</keyword>
<keyword evidence="23" id="KW-0813">Transport</keyword>
<comment type="similarity">
    <text evidence="4">Belongs to the globin family. Two-domain flavohemoproteins subfamily.</text>
</comment>
<keyword evidence="10" id="KW-0285">Flavoprotein</keyword>
<dbReference type="InterPro" id="IPR012292">
    <property type="entry name" value="Globin/Proto"/>
</dbReference>
<evidence type="ECO:0000259" key="25">
    <source>
        <dbReference type="PROSITE" id="PS51384"/>
    </source>
</evidence>
<dbReference type="GO" id="GO:0008941">
    <property type="term" value="F:nitric oxide dioxygenase NAD(P)H activity"/>
    <property type="evidence" value="ECO:0007669"/>
    <property type="project" value="UniProtKB-EC"/>
</dbReference>
<evidence type="ECO:0000256" key="15">
    <source>
        <dbReference type="ARBA" id="ARBA00023004"/>
    </source>
</evidence>
<evidence type="ECO:0000256" key="8">
    <source>
        <dbReference type="ARBA" id="ARBA00022617"/>
    </source>
</evidence>
<feature type="domain" description="Globin" evidence="24">
    <location>
        <begin position="1"/>
        <end position="138"/>
    </location>
</feature>
<evidence type="ECO:0000256" key="19">
    <source>
        <dbReference type="ARBA" id="ARBA00030929"/>
    </source>
</evidence>
<keyword evidence="15" id="KW-0408">Iron</keyword>
<evidence type="ECO:0000256" key="5">
    <source>
        <dbReference type="ARBA" id="ARBA00012229"/>
    </source>
</evidence>
<dbReference type="InterPro" id="IPR017938">
    <property type="entry name" value="Riboflavin_synthase-like_b-brl"/>
</dbReference>
<comment type="similarity">
    <text evidence="3">In the C-terminal section; belongs to the flavoprotein pyridine nucleotide cytochrome reductase family.</text>
</comment>
<dbReference type="CDD" id="cd06184">
    <property type="entry name" value="flavohem_like_fad_nad_binding"/>
    <property type="match status" value="1"/>
</dbReference>
<dbReference type="GO" id="GO:0071949">
    <property type="term" value="F:FAD binding"/>
    <property type="evidence" value="ECO:0007669"/>
    <property type="project" value="TreeGrafter"/>
</dbReference>
<dbReference type="PANTHER" id="PTHR43396:SF3">
    <property type="entry name" value="FLAVOHEMOPROTEIN"/>
    <property type="match status" value="1"/>
</dbReference>
<dbReference type="InterPro" id="IPR009050">
    <property type="entry name" value="Globin-like_sf"/>
</dbReference>
<evidence type="ECO:0000256" key="2">
    <source>
        <dbReference type="ARBA" id="ARBA00001974"/>
    </source>
</evidence>
<dbReference type="SUPFAM" id="SSF46458">
    <property type="entry name" value="Globin-like"/>
    <property type="match status" value="1"/>
</dbReference>
<evidence type="ECO:0000256" key="4">
    <source>
        <dbReference type="ARBA" id="ARBA00008414"/>
    </source>
</evidence>
<evidence type="ECO:0000313" key="27">
    <source>
        <dbReference type="Proteomes" id="UP000477680"/>
    </source>
</evidence>
<dbReference type="GO" id="GO:0046872">
    <property type="term" value="F:metal ion binding"/>
    <property type="evidence" value="ECO:0007669"/>
    <property type="project" value="UniProtKB-KW"/>
</dbReference>
<evidence type="ECO:0000256" key="21">
    <source>
        <dbReference type="ARBA" id="ARBA00048649"/>
    </source>
</evidence>
<feature type="domain" description="FAD-binding FR-type" evidence="25">
    <location>
        <begin position="152"/>
        <end position="255"/>
    </location>
</feature>
<keyword evidence="12" id="KW-0274">FAD</keyword>
<name>A0A6C0U1D6_9GAMM</name>
<evidence type="ECO:0000256" key="16">
    <source>
        <dbReference type="ARBA" id="ARBA00023027"/>
    </source>
</evidence>
<keyword evidence="9 23" id="KW-0561">Oxygen transport</keyword>
<dbReference type="Gene3D" id="3.40.50.80">
    <property type="entry name" value="Nucleotide-binding domain of ferredoxin-NADP reductase (FNR) module"/>
    <property type="match status" value="1"/>
</dbReference>
<evidence type="ECO:0000256" key="12">
    <source>
        <dbReference type="ARBA" id="ARBA00022827"/>
    </source>
</evidence>
<dbReference type="SUPFAM" id="SSF52343">
    <property type="entry name" value="Ferredoxin reductase-like, C-terminal NADP-linked domain"/>
    <property type="match status" value="1"/>
</dbReference>
<keyword evidence="7" id="KW-0216">Detoxification</keyword>
<dbReference type="GO" id="GO:0009636">
    <property type="term" value="P:response to toxic substance"/>
    <property type="evidence" value="ECO:0007669"/>
    <property type="project" value="UniProtKB-KW"/>
</dbReference>
<keyword evidence="14 26" id="KW-0560">Oxidoreductase</keyword>
<evidence type="ECO:0000256" key="14">
    <source>
        <dbReference type="ARBA" id="ARBA00023002"/>
    </source>
</evidence>